<dbReference type="Proteomes" id="UP000318065">
    <property type="component" value="Chromosome"/>
</dbReference>
<evidence type="ECO:0000256" key="1">
    <source>
        <dbReference type="ARBA" id="ARBA00011870"/>
    </source>
</evidence>
<dbReference type="PANTHER" id="PTHR48101:SF1">
    <property type="entry name" value="METHYLMALONYL-COA MUTASE, LARGE SUBUNIT"/>
    <property type="match status" value="1"/>
</dbReference>
<feature type="region of interest" description="Disordered" evidence="3">
    <location>
        <begin position="1"/>
        <end position="20"/>
    </location>
</feature>
<organism evidence="5 6">
    <name type="scientific">Rubrobacter xylanophilus</name>
    <dbReference type="NCBI Taxonomy" id="49319"/>
    <lineage>
        <taxon>Bacteria</taxon>
        <taxon>Bacillati</taxon>
        <taxon>Actinomycetota</taxon>
        <taxon>Rubrobacteria</taxon>
        <taxon>Rubrobacterales</taxon>
        <taxon>Rubrobacteraceae</taxon>
        <taxon>Rubrobacter</taxon>
    </lineage>
</organism>
<gene>
    <name evidence="5" type="ORF">RxyAA322_05940</name>
</gene>
<keyword evidence="2" id="KW-0413">Isomerase</keyword>
<dbReference type="NCBIfam" id="TIGR00641">
    <property type="entry name" value="acid_CoA_mut_N"/>
    <property type="match status" value="1"/>
</dbReference>
<comment type="subunit">
    <text evidence="1">Heterodimer of an alpha and a beta chain.</text>
</comment>
<dbReference type="GO" id="GO:0004494">
    <property type="term" value="F:methylmalonyl-CoA mutase activity"/>
    <property type="evidence" value="ECO:0007669"/>
    <property type="project" value="UniProtKB-EC"/>
</dbReference>
<dbReference type="RefSeq" id="WP_244299843.1">
    <property type="nucleotide sequence ID" value="NZ_AP019791.1"/>
</dbReference>
<evidence type="ECO:0000313" key="5">
    <source>
        <dbReference type="EMBL" id="BBL78740.1"/>
    </source>
</evidence>
<dbReference type="EMBL" id="AP019791">
    <property type="protein sequence ID" value="BBL78740.1"/>
    <property type="molecule type" value="Genomic_DNA"/>
</dbReference>
<dbReference type="InterPro" id="IPR016176">
    <property type="entry name" value="Cbl-dep_enz_cat"/>
</dbReference>
<dbReference type="GO" id="GO:0031419">
    <property type="term" value="F:cobalamin binding"/>
    <property type="evidence" value="ECO:0007669"/>
    <property type="project" value="UniProtKB-KW"/>
</dbReference>
<dbReference type="AlphaFoldDB" id="A0A510HFK7"/>
<evidence type="ECO:0000259" key="4">
    <source>
        <dbReference type="Pfam" id="PF01642"/>
    </source>
</evidence>
<feature type="domain" description="Methylmalonyl-CoA mutase alpha/beta chain catalytic" evidence="4">
    <location>
        <begin position="15"/>
        <end position="530"/>
    </location>
</feature>
<evidence type="ECO:0000313" key="6">
    <source>
        <dbReference type="Proteomes" id="UP000318065"/>
    </source>
</evidence>
<proteinExistence type="predicted"/>
<dbReference type="InterPro" id="IPR006098">
    <property type="entry name" value="MMCoA_mutase_a_cat"/>
</dbReference>
<reference evidence="5" key="1">
    <citation type="journal article" date="2019" name="Microbiol. Resour. Announc.">
        <title>Complete Genome Sequence of Rubrobacter xylanophilus Strain AA3-22, Isolated from Arima Onsen in Japan.</title>
        <authorList>
            <person name="Tomariguchi N."/>
            <person name="Miyazaki K."/>
        </authorList>
    </citation>
    <scope>NUCLEOTIDE SEQUENCE [LARGE SCALE GENOMIC DNA]</scope>
    <source>
        <strain evidence="5">AA3-22</strain>
    </source>
</reference>
<sequence length="534" mass="59640">MTVDSARKSRGEHRTESGIEIKPVYRPEDLGDFDYEERLGDPGEYPYARGPYPTMYRGRPWTMRQYAGFGTAGETNRRFKYLIRNGQTGLSVAFDLPTQMGRDSDHPLAEGEVGKVGVAIDSLLDMRELFEGIPLREVSTSMTINATAAILLLLYQLVAEEQGASPDEITGTTQNDILKEYLARGTYIYPPAPSMRITTDLFAYCARELPRWNTISISGYHIREAGSTAAQELAFTLSNAIAYVEAAVEAGLVVDEFAPRLSFFFNAHNDLFQEVAKYRAARRMWARIMKERFGAADERSLRLRFHTQTAGSTLTAQQAENNIVRTTVQALSAVLGGTQSLHTNAFDEALALPTERSARIALRTQQILAHEAGLTGTADPLAGSYYVESLTDALEEKAWEYIERIDELGGSVRAIEERYMQREIEEAAFRHQREVESGERVVVGVNRYAIEEEDLDVELHSVDEAIREKQVERLARLKESRDSAAVERSLVALRRAAEGGENLLYPMKEALANLATLGEVSDVLRGVFGEYRPA</sequence>
<dbReference type="SUPFAM" id="SSF51703">
    <property type="entry name" value="Cobalamin (vitamin B12)-dependent enzymes"/>
    <property type="match status" value="1"/>
</dbReference>
<evidence type="ECO:0000256" key="2">
    <source>
        <dbReference type="ARBA" id="ARBA00023235"/>
    </source>
</evidence>
<dbReference type="PANTHER" id="PTHR48101">
    <property type="entry name" value="METHYLMALONYL-COA MUTASE, MITOCHONDRIAL-RELATED"/>
    <property type="match status" value="1"/>
</dbReference>
<name>A0A510HFK7_9ACTN</name>
<dbReference type="Gene3D" id="3.20.20.240">
    <property type="entry name" value="Methylmalonyl-CoA mutase"/>
    <property type="match status" value="1"/>
</dbReference>
<dbReference type="Pfam" id="PF01642">
    <property type="entry name" value="MM_CoA_mutase"/>
    <property type="match status" value="1"/>
</dbReference>
<dbReference type="InterPro" id="IPR006099">
    <property type="entry name" value="MeMalonylCoA_mutase_a/b_cat"/>
</dbReference>
<evidence type="ECO:0000256" key="3">
    <source>
        <dbReference type="SAM" id="MobiDB-lite"/>
    </source>
</evidence>
<protein>
    <submittedName>
        <fullName evidence="5">Methylmalonyl-CoA mutase</fullName>
    </submittedName>
</protein>
<keyword evidence="6" id="KW-1185">Reference proteome</keyword>
<accession>A0A510HFK7</accession>